<dbReference type="PANTHER" id="PTHR43610">
    <property type="entry name" value="BLL6696 PROTEIN"/>
    <property type="match status" value="1"/>
</dbReference>
<gene>
    <name evidence="2" type="ORF">G3T37_11100</name>
</gene>
<dbReference type="PANTHER" id="PTHR43610:SF1">
    <property type="entry name" value="N-ACETYLTRANSFERASE DOMAIN-CONTAINING PROTEIN"/>
    <property type="match status" value="1"/>
</dbReference>
<dbReference type="InterPro" id="IPR016181">
    <property type="entry name" value="Acyl_CoA_acyltransferase"/>
</dbReference>
<dbReference type="Pfam" id="PF13302">
    <property type="entry name" value="Acetyltransf_3"/>
    <property type="match status" value="1"/>
</dbReference>
<evidence type="ECO:0000313" key="2">
    <source>
        <dbReference type="EMBL" id="NEM91902.1"/>
    </source>
</evidence>
<dbReference type="Proteomes" id="UP000479756">
    <property type="component" value="Unassembled WGS sequence"/>
</dbReference>
<dbReference type="EMBL" id="JAAGWZ010000003">
    <property type="protein sequence ID" value="NEM91902.1"/>
    <property type="molecule type" value="Genomic_DNA"/>
</dbReference>
<comment type="caution">
    <text evidence="2">The sequence shown here is derived from an EMBL/GenBank/DDBJ whole genome shotgun (WGS) entry which is preliminary data.</text>
</comment>
<dbReference type="Gene3D" id="3.40.630.30">
    <property type="match status" value="1"/>
</dbReference>
<dbReference type="GO" id="GO:0016747">
    <property type="term" value="F:acyltransferase activity, transferring groups other than amino-acyl groups"/>
    <property type="evidence" value="ECO:0007669"/>
    <property type="project" value="InterPro"/>
</dbReference>
<evidence type="ECO:0000259" key="1">
    <source>
        <dbReference type="PROSITE" id="PS51186"/>
    </source>
</evidence>
<keyword evidence="3" id="KW-1185">Reference proteome</keyword>
<dbReference type="InterPro" id="IPR000182">
    <property type="entry name" value="GNAT_dom"/>
</dbReference>
<dbReference type="SUPFAM" id="SSF55729">
    <property type="entry name" value="Acyl-CoA N-acyltransferases (Nat)"/>
    <property type="match status" value="1"/>
</dbReference>
<feature type="domain" description="N-acetyltransferase" evidence="1">
    <location>
        <begin position="16"/>
        <end position="180"/>
    </location>
</feature>
<evidence type="ECO:0000313" key="3">
    <source>
        <dbReference type="Proteomes" id="UP000479756"/>
    </source>
</evidence>
<protein>
    <submittedName>
        <fullName evidence="2">GNAT family N-acetyltransferase</fullName>
    </submittedName>
</protein>
<dbReference type="PROSITE" id="PS51186">
    <property type="entry name" value="GNAT"/>
    <property type="match status" value="1"/>
</dbReference>
<reference evidence="2 3" key="1">
    <citation type="journal article" date="2014" name="Int. J. Syst. Evol. Microbiol.">
        <title>Description of Galbitalea soli gen. nov., sp. nov., and Frondihabitans sucicola sp. nov.</title>
        <authorList>
            <person name="Kim S.J."/>
            <person name="Lim J.M."/>
            <person name="Ahn J.H."/>
            <person name="Weon H.Y."/>
            <person name="Hamada M."/>
            <person name="Suzuki K."/>
            <person name="Ahn T.Y."/>
            <person name="Kwon S.W."/>
        </authorList>
    </citation>
    <scope>NUCLEOTIDE SEQUENCE [LARGE SCALE GENOMIC DNA]</scope>
    <source>
        <strain evidence="2 3">NBRC 108727</strain>
    </source>
</reference>
<organism evidence="2 3">
    <name type="scientific">Galbitalea soli</name>
    <dbReference type="NCBI Taxonomy" id="1268042"/>
    <lineage>
        <taxon>Bacteria</taxon>
        <taxon>Bacillati</taxon>
        <taxon>Actinomycetota</taxon>
        <taxon>Actinomycetes</taxon>
        <taxon>Micrococcales</taxon>
        <taxon>Microbacteriaceae</taxon>
        <taxon>Galbitalea</taxon>
    </lineage>
</organism>
<dbReference type="AlphaFoldDB" id="A0A7C9TSL1"/>
<name>A0A7C9TSL1_9MICO</name>
<dbReference type="RefSeq" id="WP_163473963.1">
    <property type="nucleotide sequence ID" value="NZ_JAAGWZ010000003.1"/>
</dbReference>
<proteinExistence type="predicted"/>
<keyword evidence="2" id="KW-0808">Transferase</keyword>
<accession>A0A7C9TSL1</accession>
<sequence>MTAIRPLPAPLEGRFVRLEPLTEEHLPALHAAIGHPEVFAGGYGGGPQGYRATVGEFIEWARGYYAWAEGNPFAIRLLGGAHEGTIVGTTTLADFDETLEHAHIGWTAYDPRVWGTQVNVESKLLLLQLAFDSGFGRVKIQADVLNERSRAAIAGLGATFEGVMRRDRPRADGSWRDSAIFSIVVEEWPEVRAGLEQRLARWEGAPVEFRERG</sequence>